<evidence type="ECO:0000313" key="1">
    <source>
        <dbReference type="EMBL" id="KAH7274684.1"/>
    </source>
</evidence>
<accession>A0A9P9L6A0</accession>
<reference evidence="1" key="1">
    <citation type="journal article" date="2021" name="Nat. Commun.">
        <title>Genetic determinants of endophytism in the Arabidopsis root mycobiome.</title>
        <authorList>
            <person name="Mesny F."/>
            <person name="Miyauchi S."/>
            <person name="Thiergart T."/>
            <person name="Pickel B."/>
            <person name="Atanasova L."/>
            <person name="Karlsson M."/>
            <person name="Huettel B."/>
            <person name="Barry K.W."/>
            <person name="Haridas S."/>
            <person name="Chen C."/>
            <person name="Bauer D."/>
            <person name="Andreopoulos W."/>
            <person name="Pangilinan J."/>
            <person name="LaButti K."/>
            <person name="Riley R."/>
            <person name="Lipzen A."/>
            <person name="Clum A."/>
            <person name="Drula E."/>
            <person name="Henrissat B."/>
            <person name="Kohler A."/>
            <person name="Grigoriev I.V."/>
            <person name="Martin F.M."/>
            <person name="Hacquard S."/>
        </authorList>
    </citation>
    <scope>NUCLEOTIDE SEQUENCE</scope>
    <source>
        <strain evidence="1">FSSC 5 MPI-SDFR-AT-0091</strain>
    </source>
</reference>
<dbReference type="EMBL" id="JAGTJS010000001">
    <property type="protein sequence ID" value="KAH7274684.1"/>
    <property type="molecule type" value="Genomic_DNA"/>
</dbReference>
<dbReference type="Gene3D" id="1.25.40.20">
    <property type="entry name" value="Ankyrin repeat-containing domain"/>
    <property type="match status" value="1"/>
</dbReference>
<protein>
    <recommendedName>
        <fullName evidence="3">Ankyrin repeat protein</fullName>
    </recommendedName>
</protein>
<gene>
    <name evidence="1" type="ORF">B0J15DRAFT_539757</name>
</gene>
<evidence type="ECO:0000313" key="2">
    <source>
        <dbReference type="Proteomes" id="UP000736672"/>
    </source>
</evidence>
<dbReference type="OrthoDB" id="20872at2759"/>
<dbReference type="Proteomes" id="UP000736672">
    <property type="component" value="Unassembled WGS sequence"/>
</dbReference>
<comment type="caution">
    <text evidence="1">The sequence shown here is derived from an EMBL/GenBank/DDBJ whole genome shotgun (WGS) entry which is preliminary data.</text>
</comment>
<proteinExistence type="predicted"/>
<evidence type="ECO:0008006" key="3">
    <source>
        <dbReference type="Google" id="ProtNLM"/>
    </source>
</evidence>
<dbReference type="AlphaFoldDB" id="A0A9P9L6A0"/>
<dbReference type="InterPro" id="IPR036770">
    <property type="entry name" value="Ankyrin_rpt-contain_sf"/>
</dbReference>
<keyword evidence="2" id="KW-1185">Reference proteome</keyword>
<organism evidence="1 2">
    <name type="scientific">Fusarium solani</name>
    <name type="common">Filamentous fungus</name>
    <dbReference type="NCBI Taxonomy" id="169388"/>
    <lineage>
        <taxon>Eukaryota</taxon>
        <taxon>Fungi</taxon>
        <taxon>Dikarya</taxon>
        <taxon>Ascomycota</taxon>
        <taxon>Pezizomycotina</taxon>
        <taxon>Sordariomycetes</taxon>
        <taxon>Hypocreomycetidae</taxon>
        <taxon>Hypocreales</taxon>
        <taxon>Nectriaceae</taxon>
        <taxon>Fusarium</taxon>
        <taxon>Fusarium solani species complex</taxon>
    </lineage>
</organism>
<name>A0A9P9L6A0_FUSSL</name>
<sequence>MRQAVIPLVYSGAGDSDEDYRDDDSDVEPAKILDQDEVHIDESGKTPLYLAIAKKNINFIDVVIDEIDDLDALLGMRGEHARNCIHAAIFHHMKPESTIDLIKAASEETLRATDQSGLTPLHLAVDYKYASEPHLKIV</sequence>
<dbReference type="SUPFAM" id="SSF48403">
    <property type="entry name" value="Ankyrin repeat"/>
    <property type="match status" value="1"/>
</dbReference>